<protein>
    <submittedName>
        <fullName evidence="4">Putative short chain dehydrogenase/reductase</fullName>
        <ecNumber evidence="4">1.1.1.100</ecNumber>
    </submittedName>
</protein>
<dbReference type="EC" id="1.1.1.100" evidence="4"/>
<evidence type="ECO:0000313" key="5">
    <source>
        <dbReference type="Proteomes" id="UP000045782"/>
    </source>
</evidence>
<organism evidence="4 5">
    <name type="scientific">Mycobacteroides abscessus</name>
    <dbReference type="NCBI Taxonomy" id="36809"/>
    <lineage>
        <taxon>Bacteria</taxon>
        <taxon>Bacillati</taxon>
        <taxon>Actinomycetota</taxon>
        <taxon>Actinomycetes</taxon>
        <taxon>Mycobacteriales</taxon>
        <taxon>Mycobacteriaceae</taxon>
        <taxon>Mycobacteroides</taxon>
    </lineage>
</organism>
<dbReference type="RefSeq" id="WP_005064006.1">
    <property type="nucleotide sequence ID" value="NZ_CP014951.1"/>
</dbReference>
<dbReference type="PANTHER" id="PTHR44169:SF6">
    <property type="entry name" value="NADPH-DEPENDENT 1-ACYLDIHYDROXYACETONE PHOSPHATE REDUCTASE"/>
    <property type="match status" value="1"/>
</dbReference>
<dbReference type="Gene3D" id="3.40.50.720">
    <property type="entry name" value="NAD(P)-binding Rossmann-like Domain"/>
    <property type="match status" value="1"/>
</dbReference>
<dbReference type="SUPFAM" id="SSF51735">
    <property type="entry name" value="NAD(P)-binding Rossmann-fold domains"/>
    <property type="match status" value="1"/>
</dbReference>
<comment type="similarity">
    <text evidence="1 3">Belongs to the short-chain dehydrogenases/reductases (SDR) family.</text>
</comment>
<evidence type="ECO:0000256" key="2">
    <source>
        <dbReference type="ARBA" id="ARBA00023002"/>
    </source>
</evidence>
<dbReference type="Pfam" id="PF00106">
    <property type="entry name" value="adh_short"/>
    <property type="match status" value="1"/>
</dbReference>
<gene>
    <name evidence="4" type="primary">fabG_7</name>
    <name evidence="4" type="ORF">ERS075579_02075</name>
</gene>
<dbReference type="NCBIfam" id="NF006119">
    <property type="entry name" value="PRK08264.1-5"/>
    <property type="match status" value="1"/>
</dbReference>
<dbReference type="AlphaFoldDB" id="A0A0U0ZML3"/>
<dbReference type="InterPro" id="IPR036291">
    <property type="entry name" value="NAD(P)-bd_dom_sf"/>
</dbReference>
<evidence type="ECO:0000256" key="3">
    <source>
        <dbReference type="RuleBase" id="RU000363"/>
    </source>
</evidence>
<dbReference type="PROSITE" id="PS00061">
    <property type="entry name" value="ADH_SHORT"/>
    <property type="match status" value="1"/>
</dbReference>
<dbReference type="Proteomes" id="UP000045782">
    <property type="component" value="Unassembled WGS sequence"/>
</dbReference>
<keyword evidence="2 4" id="KW-0560">Oxidoreductase</keyword>
<dbReference type="PRINTS" id="PR00080">
    <property type="entry name" value="SDRFAMILY"/>
</dbReference>
<dbReference type="PRINTS" id="PR00081">
    <property type="entry name" value="GDHRDH"/>
</dbReference>
<dbReference type="EMBL" id="CSWP01000003">
    <property type="protein sequence ID" value="CPV49102.1"/>
    <property type="molecule type" value="Genomic_DNA"/>
</dbReference>
<dbReference type="InterPro" id="IPR020904">
    <property type="entry name" value="Sc_DH/Rdtase_CS"/>
</dbReference>
<reference evidence="4 5" key="1">
    <citation type="submission" date="2015-03" db="EMBL/GenBank/DDBJ databases">
        <authorList>
            <person name="Murphy D."/>
        </authorList>
    </citation>
    <scope>NUCLEOTIDE SEQUENCE [LARGE SCALE GENOMIC DNA]</scope>
    <source>
        <strain evidence="4 5">PAP088</strain>
    </source>
</reference>
<sequence>MVEDKVVLVTGGRRGLGAAIVDEVLGRGARKVYSTARAPFEDPRAQVVTKQLEVTSAESVDALARDLTDVEIVVNNAGVLHPDPLLTGDFDRIDTTFQTNVFGPLRIARAFAPILKANGGGAIVNIHSVLSWLGGAGAYGASKAAIWSVSNTLRLELEAQHTHVLGVHAAFIDTDMVSALPVPKTPPSVIAARIIDALDKGDNEVLTDDLTVQIKSQLAGPVEKLAYRPGH</sequence>
<name>A0A0U0ZML3_9MYCO</name>
<dbReference type="GO" id="GO:0004316">
    <property type="term" value="F:3-oxoacyl-[acyl-carrier-protein] reductase (NADPH) activity"/>
    <property type="evidence" value="ECO:0007669"/>
    <property type="project" value="UniProtKB-EC"/>
</dbReference>
<evidence type="ECO:0000256" key="1">
    <source>
        <dbReference type="ARBA" id="ARBA00006484"/>
    </source>
</evidence>
<proteinExistence type="inferred from homology"/>
<evidence type="ECO:0000313" key="4">
    <source>
        <dbReference type="EMBL" id="CPV49102.1"/>
    </source>
</evidence>
<dbReference type="InterPro" id="IPR002347">
    <property type="entry name" value="SDR_fam"/>
</dbReference>
<dbReference type="PANTHER" id="PTHR44169">
    <property type="entry name" value="NADPH-DEPENDENT 1-ACYLDIHYDROXYACETONE PHOSPHATE REDUCTASE"/>
    <property type="match status" value="1"/>
</dbReference>
<accession>A0A0U0ZML3</accession>